<proteinExistence type="predicted"/>
<keyword evidence="2" id="KW-1185">Reference proteome</keyword>
<reference evidence="1" key="1">
    <citation type="submission" date="2024-02" db="EMBL/GenBank/DDBJ databases">
        <authorList>
            <consortium name="ELIXIR-Norway"/>
            <consortium name="Elixir Norway"/>
        </authorList>
    </citation>
    <scope>NUCLEOTIDE SEQUENCE</scope>
</reference>
<comment type="caution">
    <text evidence="1">The sequence shown here is derived from an EMBL/GenBank/DDBJ whole genome shotgun (WGS) entry which is preliminary data.</text>
</comment>
<dbReference type="Proteomes" id="UP001497444">
    <property type="component" value="Unassembled WGS sequence"/>
</dbReference>
<evidence type="ECO:0000313" key="1">
    <source>
        <dbReference type="EMBL" id="CAK9252083.1"/>
    </source>
</evidence>
<name>A0ABP0VCB7_9BRYO</name>
<dbReference type="EMBL" id="CAXAQS010000549">
    <property type="protein sequence ID" value="CAK9252083.1"/>
    <property type="molecule type" value="Genomic_DNA"/>
</dbReference>
<gene>
    <name evidence="1" type="ORF">CSSPJE1EN1_LOCUS27461</name>
</gene>
<evidence type="ECO:0000313" key="2">
    <source>
        <dbReference type="Proteomes" id="UP001497444"/>
    </source>
</evidence>
<accession>A0ABP0VCB7</accession>
<sequence length="536" mass="62288">MAPKNKKKPPDPVPGLPSYQTIKTSLKCVARNDVVIEKLQEATKRVNPIMTHGLHFLKLYLLHCHETGVPFPKLDKAFVNTVLKVSCKDATSGRKAKDETITVKAGLRDLYDRHYKPYVSEEVPYTHLNTVIDYMAIEVITMYESNIKARFVGHVERFVNASWGMKDALAAIKASDVSSEEKRTQGNALCAQLRKIKIDLLSPDERLTSDEKYHEWIEAQRPHVMPQRKLNKGAYYDIQCSPQDYLRPMLYMMHAMEARGAKVNTVFPLRSDLIPKHFRMDTMTLVYLCMKKDISTQAYYTTNGNLVRHQRRIWNFFFKTHLKCFHIEHDPDKEYKHGYTFDHMVETDGVSISILLVRKELIGKKVRKPKPGPSPPEQYIDELEANTYASLKEKKLVAIDPNMSDLLYCVDGPDEDKTVYRYTQDTHRKDTYVKKHRDYLQTCKHEVLDGKRIVEWEADLSAYNKKTTDFAAFETYEAKKNEMNLRLAPFYEDHTFRRMKMLSFIGRQRTEAKMIQEFKAKFGSGEEAVVAIGDWE</sequence>
<organism evidence="1 2">
    <name type="scientific">Sphagnum jensenii</name>
    <dbReference type="NCBI Taxonomy" id="128206"/>
    <lineage>
        <taxon>Eukaryota</taxon>
        <taxon>Viridiplantae</taxon>
        <taxon>Streptophyta</taxon>
        <taxon>Embryophyta</taxon>
        <taxon>Bryophyta</taxon>
        <taxon>Sphagnophytina</taxon>
        <taxon>Sphagnopsida</taxon>
        <taxon>Sphagnales</taxon>
        <taxon>Sphagnaceae</taxon>
        <taxon>Sphagnum</taxon>
    </lineage>
</organism>
<protein>
    <submittedName>
        <fullName evidence="1">Uncharacterized protein</fullName>
    </submittedName>
</protein>